<dbReference type="InterPro" id="IPR036163">
    <property type="entry name" value="HMA_dom_sf"/>
</dbReference>
<gene>
    <name evidence="1" type="ORF">Acr_25g0005330</name>
</gene>
<evidence type="ECO:0000313" key="1">
    <source>
        <dbReference type="EMBL" id="GFZ16124.1"/>
    </source>
</evidence>
<protein>
    <recommendedName>
        <fullName evidence="3">Heavy metal transport/detoxification superfamily protein</fullName>
    </recommendedName>
</protein>
<organism evidence="1 2">
    <name type="scientific">Actinidia rufa</name>
    <dbReference type="NCBI Taxonomy" id="165716"/>
    <lineage>
        <taxon>Eukaryota</taxon>
        <taxon>Viridiplantae</taxon>
        <taxon>Streptophyta</taxon>
        <taxon>Embryophyta</taxon>
        <taxon>Tracheophyta</taxon>
        <taxon>Spermatophyta</taxon>
        <taxon>Magnoliopsida</taxon>
        <taxon>eudicotyledons</taxon>
        <taxon>Gunneridae</taxon>
        <taxon>Pentapetalae</taxon>
        <taxon>asterids</taxon>
        <taxon>Ericales</taxon>
        <taxon>Actinidiaceae</taxon>
        <taxon>Actinidia</taxon>
    </lineage>
</organism>
<evidence type="ECO:0000313" key="2">
    <source>
        <dbReference type="Proteomes" id="UP000585474"/>
    </source>
</evidence>
<accession>A0A7J0H019</accession>
<dbReference type="OrthoDB" id="1649273at2759"/>
<dbReference type="AlphaFoldDB" id="A0A7J0H019"/>
<dbReference type="SUPFAM" id="SSF55008">
    <property type="entry name" value="HMA, heavy metal-associated domain"/>
    <property type="match status" value="1"/>
</dbReference>
<keyword evidence="2" id="KW-1185">Reference proteome</keyword>
<comment type="caution">
    <text evidence="1">The sequence shown here is derived from an EMBL/GenBank/DDBJ whole genome shotgun (WGS) entry which is preliminary data.</text>
</comment>
<reference evidence="1 2" key="1">
    <citation type="submission" date="2019-07" db="EMBL/GenBank/DDBJ databases">
        <title>De Novo Assembly of kiwifruit Actinidia rufa.</title>
        <authorList>
            <person name="Sugita-Konishi S."/>
            <person name="Sato K."/>
            <person name="Mori E."/>
            <person name="Abe Y."/>
            <person name="Kisaki G."/>
            <person name="Hamano K."/>
            <person name="Suezawa K."/>
            <person name="Otani M."/>
            <person name="Fukuda T."/>
            <person name="Manabe T."/>
            <person name="Gomi K."/>
            <person name="Tabuchi M."/>
            <person name="Akimitsu K."/>
            <person name="Kataoka I."/>
        </authorList>
    </citation>
    <scope>NUCLEOTIDE SEQUENCE [LARGE SCALE GENOMIC DNA]</scope>
    <source>
        <strain evidence="2">cv. Fuchu</strain>
    </source>
</reference>
<dbReference type="Proteomes" id="UP000585474">
    <property type="component" value="Unassembled WGS sequence"/>
</dbReference>
<evidence type="ECO:0008006" key="3">
    <source>
        <dbReference type="Google" id="ProtNLM"/>
    </source>
</evidence>
<dbReference type="EMBL" id="BJWL01000025">
    <property type="protein sequence ID" value="GFZ16124.1"/>
    <property type="molecule type" value="Genomic_DNA"/>
</dbReference>
<name>A0A7J0H019_9ERIC</name>
<sequence length="127" mass="14255">MAIAGRNKRSKRLLLPRTSLASVESLTMPLECRCFMHPSCAHASLVNCRSTKLFLLADFQCEECQKRVADIVSRMNGETESVVVSVLEKKVTLTCRSYTTSVVKAPTQQVMALYQKSIARLFRYSCS</sequence>
<dbReference type="GO" id="GO:0046872">
    <property type="term" value="F:metal ion binding"/>
    <property type="evidence" value="ECO:0007669"/>
    <property type="project" value="InterPro"/>
</dbReference>
<proteinExistence type="predicted"/>